<accession>Q8BQV0</accession>
<evidence type="ECO:0000313" key="1">
    <source>
        <dbReference type="EMBL" id="BAC32713.1"/>
    </source>
</evidence>
<reference evidence="1" key="7">
    <citation type="journal article" date="2005" name="Science">
        <title>The Transcriptional Landscape of the Mammalian Genome.</title>
        <authorList>
            <consortium name="The FANTOM Consortium"/>
            <consortium name="Riken Genome Exploration Research Group and Genome Science Group (Genome Network Project Core Group)"/>
        </authorList>
    </citation>
    <scope>NUCLEOTIDE SEQUENCE</scope>
    <source>
        <strain evidence="1">C57BL/6J</strain>
        <tissue evidence="1">Corpora quadrigemina</tissue>
    </source>
</reference>
<organism evidence="1">
    <name type="scientific">Mus musculus</name>
    <name type="common">Mouse</name>
    <dbReference type="NCBI Taxonomy" id="10090"/>
    <lineage>
        <taxon>Eukaryota</taxon>
        <taxon>Metazoa</taxon>
        <taxon>Chordata</taxon>
        <taxon>Craniata</taxon>
        <taxon>Vertebrata</taxon>
        <taxon>Euteleostomi</taxon>
        <taxon>Mammalia</taxon>
        <taxon>Eutheria</taxon>
        <taxon>Euarchontoglires</taxon>
        <taxon>Glires</taxon>
        <taxon>Rodentia</taxon>
        <taxon>Myomorpha</taxon>
        <taxon>Muroidea</taxon>
        <taxon>Muridae</taxon>
        <taxon>Murinae</taxon>
        <taxon>Mus</taxon>
        <taxon>Mus</taxon>
    </lineage>
</organism>
<reference evidence="1" key="6">
    <citation type="journal article" date="2002" name="Nature">
        <title>Analysis of the mouse transcriptome based on functional annotation of 60,770 full-length cDNAs.</title>
        <authorList>
            <consortium name="The FANTOM Consortium and the RIKEN Genome Exploration Research Group Phase I and II Team"/>
        </authorList>
    </citation>
    <scope>NUCLEOTIDE SEQUENCE</scope>
    <source>
        <strain evidence="1">C57BL/6J</strain>
        <tissue evidence="1">Corpora quadrigemina</tissue>
    </source>
</reference>
<reference evidence="1" key="4">
    <citation type="journal article" date="2001" name="Nature">
        <title>Functional annotation of a full-length mouse cDNA collection.</title>
        <authorList>
            <consortium name="The RIKEN Genome Exploration Research Group Phase II Team and the FANTOM Consortium"/>
        </authorList>
    </citation>
    <scope>NUCLEOTIDE SEQUENCE</scope>
    <source>
        <strain evidence="1">C57BL/6J</strain>
        <tissue evidence="1">Corpora quadrigemina</tissue>
    </source>
</reference>
<gene>
    <name evidence="2" type="primary">Mapk10</name>
</gene>
<evidence type="ECO:0000313" key="2">
    <source>
        <dbReference type="MGI" id="MGI:1346863"/>
    </source>
</evidence>
<dbReference type="AGR" id="MGI:1346863"/>
<reference evidence="1" key="3">
    <citation type="journal article" date="2000" name="Genome Res.">
        <title>RIKEN integrated sequence analysis (RISA) system--384-format sequencing pipeline with 384 multicapillary sequencer.</title>
        <authorList>
            <person name="Shibata K."/>
            <person name="Itoh M."/>
            <person name="Aizawa K."/>
            <person name="Nagaoka S."/>
            <person name="Sasaki N."/>
            <person name="Carninci P."/>
            <person name="Konno H."/>
            <person name="Akiyama J."/>
            <person name="Nishi K."/>
            <person name="Kitsunai T."/>
            <person name="Tashiro H."/>
            <person name="Itoh M."/>
            <person name="Sumi N."/>
            <person name="Ishii Y."/>
            <person name="Nakamura S."/>
            <person name="Hazama M."/>
            <person name="Nishine T."/>
            <person name="Harada A."/>
            <person name="Yamamoto R."/>
            <person name="Matsumoto H."/>
            <person name="Sakaguchi S."/>
            <person name="Ikegami T."/>
            <person name="Kashiwagi K."/>
            <person name="Fujiwake S."/>
            <person name="Inoue K."/>
            <person name="Togawa Y."/>
            <person name="Izawa M."/>
            <person name="Ohara E."/>
            <person name="Watahiki M."/>
            <person name="Yoneda Y."/>
            <person name="Ishikawa T."/>
            <person name="Ozawa K."/>
            <person name="Tanaka T."/>
            <person name="Matsuura S."/>
            <person name="Kawai J."/>
            <person name="Okazaki Y."/>
            <person name="Muramatsu M."/>
            <person name="Inoue Y."/>
            <person name="Kira A."/>
            <person name="Hayashizaki Y."/>
        </authorList>
    </citation>
    <scope>NUCLEOTIDE SEQUENCE</scope>
    <source>
        <strain evidence="1">C57BL/6J</strain>
        <tissue evidence="1">Corpora quadrigemina</tissue>
    </source>
</reference>
<protein>
    <submittedName>
        <fullName evidence="1">Uncharacterized protein</fullName>
    </submittedName>
</protein>
<dbReference type="AlphaFoldDB" id="Q8BQV0"/>
<reference evidence="1" key="1">
    <citation type="journal article" date="1999" name="Methods Enzymol.">
        <title>High-efficiency full-length cDNA cloning.</title>
        <authorList>
            <person name="Carninci P."/>
            <person name="Hayashizaki Y."/>
        </authorList>
    </citation>
    <scope>NUCLEOTIDE SEQUENCE</scope>
    <source>
        <strain evidence="1">C57BL/6J</strain>
        <tissue evidence="1">Corpora quadrigemina</tissue>
    </source>
</reference>
<reference evidence="1" key="2">
    <citation type="journal article" date="2000" name="Genome Res.">
        <title>Normalization and subtraction of cap-trapper-selected cDNAs to prepare full-length cDNA libraries for rapid discovery of new genes.</title>
        <authorList>
            <person name="Carninci P."/>
            <person name="Shibata Y."/>
            <person name="Hayatsu N."/>
            <person name="Sugahara Y."/>
            <person name="Shibata K."/>
            <person name="Itoh M."/>
            <person name="Konno H."/>
            <person name="Okazaki Y."/>
            <person name="Muramatsu M."/>
            <person name="Hayashizaki Y."/>
        </authorList>
    </citation>
    <scope>NUCLEOTIDE SEQUENCE</scope>
    <source>
        <strain evidence="1">C57BL/6J</strain>
        <tissue evidence="1">Corpora quadrigemina</tissue>
    </source>
</reference>
<reference evidence="1" key="8">
    <citation type="journal article" date="2005" name="Science">
        <title>Antisense Transcription in the Mammalian Transcriptome.</title>
        <authorList>
            <consortium name="RIKEN Genome Exploration Research Group and Genome Science Group (Genome Network Project Core Group) and the FANTOM Consortium"/>
        </authorList>
    </citation>
    <scope>NUCLEOTIDE SEQUENCE</scope>
    <source>
        <strain evidence="1">C57BL/6J</strain>
        <tissue evidence="1">Corpora quadrigemina</tissue>
    </source>
</reference>
<sequence length="103" mass="11821">MVSNMGSNSFNPCLCSFSRSFPFFSHFKYVCGKEHELKNLNSLDSSQLEPSQRIVICMSYESLKLKEIRFPSHKTKQNPDSVGLSCQQCPLFVLLWFHGLPEL</sequence>
<dbReference type="MGI" id="MGI:1346863">
    <property type="gene designation" value="Mapk10"/>
</dbReference>
<dbReference type="EMBL" id="AK046409">
    <property type="protein sequence ID" value="BAC32713.1"/>
    <property type="molecule type" value="mRNA"/>
</dbReference>
<name>Q8BQV0_MOUSE</name>
<reference evidence="1" key="5">
    <citation type="submission" date="2001-07" db="EMBL/GenBank/DDBJ databases">
        <authorList>
            <person name="Adachi J."/>
            <person name="Aizawa K."/>
            <person name="Akimura T."/>
            <person name="Arakawa T."/>
            <person name="Bono H."/>
            <person name="Carninci P."/>
            <person name="Fukuda S."/>
            <person name="Furuno M."/>
            <person name="Hanagaki T."/>
            <person name="Hara A."/>
            <person name="Hashizume W."/>
            <person name="Hayashida K."/>
            <person name="Hayatsu N."/>
            <person name="Hiramoto K."/>
            <person name="Hiraoka T."/>
            <person name="Hirozane T."/>
            <person name="Hori F."/>
            <person name="Imotani K."/>
            <person name="Ishii Y."/>
            <person name="Itoh M."/>
            <person name="Kagawa I."/>
            <person name="Kasukawa T."/>
            <person name="Katoh H."/>
            <person name="Kawai J."/>
            <person name="Kojima Y."/>
            <person name="Kondo S."/>
            <person name="Konno H."/>
            <person name="Kouda M."/>
            <person name="Koya S."/>
            <person name="Kurihara C."/>
            <person name="Matsuyama T."/>
            <person name="Miyazaki A."/>
            <person name="Murata M."/>
            <person name="Nakamura M."/>
            <person name="Nishi K."/>
            <person name="Nomura K."/>
            <person name="Numazaki R."/>
            <person name="Ohno M."/>
            <person name="Ohsato N."/>
            <person name="Okazaki Y."/>
            <person name="Saito R."/>
            <person name="Saitoh H."/>
            <person name="Sakai C."/>
            <person name="Sakai K."/>
            <person name="Sakazume N."/>
            <person name="Sano H."/>
            <person name="Sasaki D."/>
            <person name="Shibata K."/>
            <person name="Shinagawa A."/>
            <person name="Shiraki T."/>
            <person name="Sogabe Y."/>
            <person name="Tagami M."/>
            <person name="Tagawa A."/>
            <person name="Takahashi F."/>
            <person name="Takaku-Akahira S."/>
            <person name="Takeda Y."/>
            <person name="Tanaka T."/>
            <person name="Tomaru A."/>
            <person name="Toya T."/>
            <person name="Yasunishi A."/>
            <person name="Muramatsu M."/>
            <person name="Hayashizaki Y."/>
        </authorList>
    </citation>
    <scope>NUCLEOTIDE SEQUENCE</scope>
    <source>
        <strain evidence="1">C57BL/6J</strain>
        <tissue evidence="1">Corpora quadrigemina</tissue>
    </source>
</reference>
<proteinExistence type="evidence at transcript level"/>